<reference evidence="15" key="2">
    <citation type="submission" date="2020-11" db="EMBL/GenBank/DDBJ databases">
        <authorList>
            <person name="Cecchin M."/>
            <person name="Marcolungo L."/>
            <person name="Rossato M."/>
            <person name="Girolomoni L."/>
            <person name="Cosentino E."/>
            <person name="Cuine S."/>
            <person name="Li-Beisson Y."/>
            <person name="Delledonne M."/>
            <person name="Ballottari M."/>
        </authorList>
    </citation>
    <scope>NUCLEOTIDE SEQUENCE</scope>
    <source>
        <strain evidence="15">211/11P</strain>
        <tissue evidence="15">Whole cell</tissue>
    </source>
</reference>
<feature type="region of interest" description="Disordered" evidence="13">
    <location>
        <begin position="1366"/>
        <end position="1417"/>
    </location>
</feature>
<dbReference type="GO" id="GO:0005524">
    <property type="term" value="F:ATP binding"/>
    <property type="evidence" value="ECO:0007669"/>
    <property type="project" value="UniProtKB-KW"/>
</dbReference>
<organism evidence="15 16">
    <name type="scientific">Chlorella vulgaris</name>
    <name type="common">Green alga</name>
    <dbReference type="NCBI Taxonomy" id="3077"/>
    <lineage>
        <taxon>Eukaryota</taxon>
        <taxon>Viridiplantae</taxon>
        <taxon>Chlorophyta</taxon>
        <taxon>core chlorophytes</taxon>
        <taxon>Trebouxiophyceae</taxon>
        <taxon>Chlorellales</taxon>
        <taxon>Chlorellaceae</taxon>
        <taxon>Chlorella clade</taxon>
        <taxon>Chlorella</taxon>
    </lineage>
</organism>
<evidence type="ECO:0000256" key="2">
    <source>
        <dbReference type="ARBA" id="ARBA00022527"/>
    </source>
</evidence>
<feature type="region of interest" description="Disordered" evidence="13">
    <location>
        <begin position="277"/>
        <end position="304"/>
    </location>
</feature>
<dbReference type="Proteomes" id="UP001055712">
    <property type="component" value="Unassembled WGS sequence"/>
</dbReference>
<dbReference type="OrthoDB" id="162894at2759"/>
<evidence type="ECO:0000256" key="6">
    <source>
        <dbReference type="ARBA" id="ARBA00022741"/>
    </source>
</evidence>
<dbReference type="PANTHER" id="PTHR24356:SF1">
    <property type="entry name" value="SERINE_THREONINE-PROTEIN KINASE GREATWALL"/>
    <property type="match status" value="1"/>
</dbReference>
<evidence type="ECO:0000313" key="16">
    <source>
        <dbReference type="Proteomes" id="UP001055712"/>
    </source>
</evidence>
<keyword evidence="5" id="KW-0479">Metal-binding</keyword>
<feature type="domain" description="Protein kinase" evidence="14">
    <location>
        <begin position="777"/>
        <end position="1112"/>
    </location>
</feature>
<evidence type="ECO:0000256" key="5">
    <source>
        <dbReference type="ARBA" id="ARBA00022723"/>
    </source>
</evidence>
<keyword evidence="8" id="KW-0418">Kinase</keyword>
<keyword evidence="7" id="KW-0863">Zinc-finger</keyword>
<evidence type="ECO:0000256" key="4">
    <source>
        <dbReference type="ARBA" id="ARBA00022679"/>
    </source>
</evidence>
<gene>
    <name evidence="15" type="ORF">D9Q98_000504</name>
</gene>
<feature type="region of interest" description="Disordered" evidence="13">
    <location>
        <begin position="1"/>
        <end position="64"/>
    </location>
</feature>
<evidence type="ECO:0000256" key="8">
    <source>
        <dbReference type="ARBA" id="ARBA00022777"/>
    </source>
</evidence>
<feature type="compositionally biased region" description="Basic residues" evidence="13">
    <location>
        <begin position="1198"/>
        <end position="1210"/>
    </location>
</feature>
<evidence type="ECO:0000259" key="14">
    <source>
        <dbReference type="PROSITE" id="PS50011"/>
    </source>
</evidence>
<feature type="compositionally biased region" description="Low complexity" evidence="13">
    <location>
        <begin position="33"/>
        <end position="51"/>
    </location>
</feature>
<reference evidence="15" key="1">
    <citation type="journal article" date="2019" name="Plant J.">
        <title>Chlorella vulgaris genome assembly and annotation reveals the molecular basis for metabolic acclimation to high light conditions.</title>
        <authorList>
            <person name="Cecchin M."/>
            <person name="Marcolungo L."/>
            <person name="Rossato M."/>
            <person name="Girolomoni L."/>
            <person name="Cosentino E."/>
            <person name="Cuine S."/>
            <person name="Li-Beisson Y."/>
            <person name="Delledonne M."/>
            <person name="Ballottari M."/>
        </authorList>
    </citation>
    <scope>NUCLEOTIDE SEQUENCE</scope>
    <source>
        <strain evidence="15">211/11P</strain>
    </source>
</reference>
<dbReference type="GO" id="GO:0035556">
    <property type="term" value="P:intracellular signal transduction"/>
    <property type="evidence" value="ECO:0007669"/>
    <property type="project" value="TreeGrafter"/>
</dbReference>
<evidence type="ECO:0000256" key="7">
    <source>
        <dbReference type="ARBA" id="ARBA00022771"/>
    </source>
</evidence>
<keyword evidence="2" id="KW-0723">Serine/threonine-protein kinase</keyword>
<evidence type="ECO:0000256" key="10">
    <source>
        <dbReference type="ARBA" id="ARBA00022840"/>
    </source>
</evidence>
<name>A0A9D4TZC8_CHLVU</name>
<keyword evidence="10" id="KW-0067">ATP-binding</keyword>
<comment type="catalytic activity">
    <reaction evidence="11">
        <text>L-threonyl-[protein] + ATP = O-phospho-L-threonyl-[protein] + ADP + H(+)</text>
        <dbReference type="Rhea" id="RHEA:46608"/>
        <dbReference type="Rhea" id="RHEA-COMP:11060"/>
        <dbReference type="Rhea" id="RHEA-COMP:11605"/>
        <dbReference type="ChEBI" id="CHEBI:15378"/>
        <dbReference type="ChEBI" id="CHEBI:30013"/>
        <dbReference type="ChEBI" id="CHEBI:30616"/>
        <dbReference type="ChEBI" id="CHEBI:61977"/>
        <dbReference type="ChEBI" id="CHEBI:456216"/>
        <dbReference type="EC" id="2.7.11.1"/>
    </reaction>
</comment>
<dbReference type="InterPro" id="IPR011009">
    <property type="entry name" value="Kinase-like_dom_sf"/>
</dbReference>
<feature type="compositionally biased region" description="Low complexity" evidence="13">
    <location>
        <begin position="943"/>
        <end position="954"/>
    </location>
</feature>
<dbReference type="PROSITE" id="PS50011">
    <property type="entry name" value="PROTEIN_KINASE_DOM"/>
    <property type="match status" value="1"/>
</dbReference>
<keyword evidence="16" id="KW-1185">Reference proteome</keyword>
<feature type="region of interest" description="Disordered" evidence="13">
    <location>
        <begin position="932"/>
        <end position="1002"/>
    </location>
</feature>
<evidence type="ECO:0000313" key="15">
    <source>
        <dbReference type="EMBL" id="KAI3438061.1"/>
    </source>
</evidence>
<dbReference type="GO" id="GO:0008270">
    <property type="term" value="F:zinc ion binding"/>
    <property type="evidence" value="ECO:0007669"/>
    <property type="project" value="UniProtKB-KW"/>
</dbReference>
<dbReference type="FunFam" id="1.10.510.10:FF:001418">
    <property type="entry name" value="Serine/threonine protein kinase 15"/>
    <property type="match status" value="1"/>
</dbReference>
<dbReference type="InterPro" id="IPR000719">
    <property type="entry name" value="Prot_kinase_dom"/>
</dbReference>
<evidence type="ECO:0000256" key="3">
    <source>
        <dbReference type="ARBA" id="ARBA00022553"/>
    </source>
</evidence>
<keyword evidence="6" id="KW-0547">Nucleotide-binding</keyword>
<dbReference type="EC" id="2.7.11.1" evidence="1"/>
<dbReference type="FunFam" id="3.30.200.20:FF:000147">
    <property type="entry name" value="probable serine/threonine protein kinase IREH1"/>
    <property type="match status" value="1"/>
</dbReference>
<dbReference type="Gene3D" id="3.30.200.20">
    <property type="entry name" value="Phosphorylase Kinase, domain 1"/>
    <property type="match status" value="2"/>
</dbReference>
<accession>A0A9D4TZC8</accession>
<dbReference type="SMART" id="SM00220">
    <property type="entry name" value="S_TKc"/>
    <property type="match status" value="1"/>
</dbReference>
<evidence type="ECO:0000256" key="13">
    <source>
        <dbReference type="SAM" id="MobiDB-lite"/>
    </source>
</evidence>
<feature type="region of interest" description="Disordered" evidence="13">
    <location>
        <begin position="699"/>
        <end position="726"/>
    </location>
</feature>
<dbReference type="InterPro" id="IPR008271">
    <property type="entry name" value="Ser/Thr_kinase_AS"/>
</dbReference>
<evidence type="ECO:0000256" key="12">
    <source>
        <dbReference type="ARBA" id="ARBA00048679"/>
    </source>
</evidence>
<proteinExistence type="predicted"/>
<sequence>MEPEQTPPPPPGSGAGLAGPVPASPFLSEDNEGQQQDQATAATPLTPLAGPMIPHSSPLRRRGCFTDMNSGGSFSRVPSLFVRLDDRTSKTITSGVVLPTDASPDASCPSPTTACKNKLHRSFQLAQLQVNRDLESFLEDAREAAAAAAAEQQEQAGSTPGGPADSLERIIQIAERCLAEDVGSLRESIQGIVDQVEEMRRASSRREARGWATRLLFILTRCSRLVATEESSPFGGSGHGSGSHHGSAAYMTVQPRSKGTGRLRRFSGFPMLRNQLSLDHAAPPHPPPSASVSPRGGASPLMRSATAPSRTLKELMAGMHQLRMHDSAAGGGGGGHLKAGLALSPMAESPSTLRSSPATAAAYSDVCTPCHPTRQVGLSPLGRSVVTALEAELEQAAQQEAGTMGHSQQHQHQHQHQQHAGLPSGQQSPGGSSGGTASPMGTDSPGKRQNIFKLLKLRFQNLRSASKDRERGQAPSVAVVKELETEEGGDSNSHSPCVVLPAAAACDRPRPHTPAEAHSPSEQQLLAAMPAQALLPHSLLSTRGGRRTASADESTSLPHSQRMHPGLLKALTVQLESGAAPSGASSPLSASPRCVVCRMCQEAVAPEGLQRHSRVCAMLEAMCKQGGDVDALLTRLGNLVEEALGSPSVEAADFEGLEDLVAACRQVASLQPDGTRQPVLRCEGIAALLQAMLEHGNVARQGGLDPEPGSAGSAGGGSASAASGPLSPEAEAYAQHVLRLVRRKLAELRTLVPGRMSDAESGASTPRAAGSMSIDDYEILKPISRGAFGRVYLARKRASGDLYAIKVMRKVDLIRKNMVQSVKNERNILAMANNPFVVRFYYSFTSRDNLYIVMEYLNGGDCFSLLRTLGALDEDVARQYVAEAVLALEYCHTQAIIHRDLKPDNLLISSNGHIKLTDFGLSCFGLIDTTDPAPPQQPMDLEPASASSSLPASPKAHHRRTSSNLGPEAAASPASKADMMRAAGGGGAMSSPRLPSGLGPAGWAAPAEELRRAVGTPDYLAPELLLGTGHGLEVDWWSLGVILYEFVAGTPPFAASAPELIFQNILDRNISWPGEEEMSAECRDLIERLLQLEPKQRLGHRGAGEVKLHPWFAGVDWASLARQKVAFVPQPDCETDTSYFSSKPVSQRSLALDLDSSRGELDLAAVGAAVGAANGLAAGSCLSPAGSLASSRGQSRGGSRRPSMRRRSLRHALAEPSSASLASELHAMRGTTMSHSSGGSNTSRASLTGGADVAMVVEGSANSAGLAPAAAGGLWHQQSSVSQQAAVQAQAQQVWRNRGRQAPSRGLSLLSVGSELMSGALPAQLAGGAEEMEEVEEVAGPSAECAGDSRAASPGEAPFVAAARRRYEDAGSHSGSSCGSPMDSGEFTSGDEGGGSSDGSHHEGGRDGSPFRGFSFQNLDRLAEQNLEALRDRFEEDFSEFDRPPDLNALRSLTGSPERPPPASHF</sequence>
<dbReference type="CDD" id="cd05579">
    <property type="entry name" value="STKc_MAST_like"/>
    <property type="match status" value="1"/>
</dbReference>
<dbReference type="Pfam" id="PF26031">
    <property type="entry name" value="IREH1"/>
    <property type="match status" value="1"/>
</dbReference>
<dbReference type="Gene3D" id="1.10.510.10">
    <property type="entry name" value="Transferase(Phosphotransferase) domain 1"/>
    <property type="match status" value="2"/>
</dbReference>
<dbReference type="GO" id="GO:0004674">
    <property type="term" value="F:protein serine/threonine kinase activity"/>
    <property type="evidence" value="ECO:0007669"/>
    <property type="project" value="UniProtKB-KW"/>
</dbReference>
<keyword evidence="4" id="KW-0808">Transferase</keyword>
<dbReference type="SUPFAM" id="SSF56112">
    <property type="entry name" value="Protein kinase-like (PK-like)"/>
    <property type="match status" value="1"/>
</dbReference>
<comment type="caution">
    <text evidence="15">The sequence shown here is derived from an EMBL/GenBank/DDBJ whole genome shotgun (WGS) entry which is preliminary data.</text>
</comment>
<evidence type="ECO:0000256" key="9">
    <source>
        <dbReference type="ARBA" id="ARBA00022833"/>
    </source>
</evidence>
<evidence type="ECO:0000256" key="1">
    <source>
        <dbReference type="ARBA" id="ARBA00012513"/>
    </source>
</evidence>
<keyword evidence="3" id="KW-0597">Phosphoprotein</keyword>
<dbReference type="Pfam" id="PF00069">
    <property type="entry name" value="Pkinase"/>
    <property type="match status" value="2"/>
</dbReference>
<dbReference type="PROSITE" id="PS00108">
    <property type="entry name" value="PROTEIN_KINASE_ST"/>
    <property type="match status" value="1"/>
</dbReference>
<feature type="region of interest" description="Disordered" evidence="13">
    <location>
        <begin position="1325"/>
        <end position="1354"/>
    </location>
</feature>
<dbReference type="PANTHER" id="PTHR24356">
    <property type="entry name" value="SERINE/THREONINE-PROTEIN KINASE"/>
    <property type="match status" value="1"/>
</dbReference>
<dbReference type="EMBL" id="SIDB01000001">
    <property type="protein sequence ID" value="KAI3438061.1"/>
    <property type="molecule type" value="Genomic_DNA"/>
</dbReference>
<protein>
    <recommendedName>
        <fullName evidence="1">non-specific serine/threonine protein kinase</fullName>
        <ecNumber evidence="1">2.7.11.1</ecNumber>
    </recommendedName>
</protein>
<feature type="region of interest" description="Disordered" evidence="13">
    <location>
        <begin position="543"/>
        <end position="562"/>
    </location>
</feature>
<feature type="compositionally biased region" description="Pro residues" evidence="13">
    <location>
        <begin position="1"/>
        <end position="12"/>
    </location>
</feature>
<feature type="region of interest" description="Disordered" evidence="13">
    <location>
        <begin position="1437"/>
        <end position="1466"/>
    </location>
</feature>
<feature type="region of interest" description="Disordered" evidence="13">
    <location>
        <begin position="399"/>
        <end position="447"/>
    </location>
</feature>
<keyword evidence="9" id="KW-0862">Zinc</keyword>
<evidence type="ECO:0000256" key="11">
    <source>
        <dbReference type="ARBA" id="ARBA00047899"/>
    </source>
</evidence>
<dbReference type="InterPro" id="IPR058783">
    <property type="entry name" value="IREH1/IRE-like_N"/>
</dbReference>
<dbReference type="InterPro" id="IPR050236">
    <property type="entry name" value="Ser_Thr_kinase_AGC"/>
</dbReference>
<comment type="catalytic activity">
    <reaction evidence="12">
        <text>L-seryl-[protein] + ATP = O-phospho-L-seryl-[protein] + ADP + H(+)</text>
        <dbReference type="Rhea" id="RHEA:17989"/>
        <dbReference type="Rhea" id="RHEA-COMP:9863"/>
        <dbReference type="Rhea" id="RHEA-COMP:11604"/>
        <dbReference type="ChEBI" id="CHEBI:15378"/>
        <dbReference type="ChEBI" id="CHEBI:29999"/>
        <dbReference type="ChEBI" id="CHEBI:30616"/>
        <dbReference type="ChEBI" id="CHEBI:83421"/>
        <dbReference type="ChEBI" id="CHEBI:456216"/>
        <dbReference type="EC" id="2.7.11.1"/>
    </reaction>
</comment>
<feature type="region of interest" description="Disordered" evidence="13">
    <location>
        <begin position="1185"/>
        <end position="1221"/>
    </location>
</feature>